<comment type="caution">
    <text evidence="1">The sequence shown here is derived from an EMBL/GenBank/DDBJ whole genome shotgun (WGS) entry which is preliminary data.</text>
</comment>
<reference evidence="1 2" key="2">
    <citation type="journal article" date="2022" name="Mol. Ecol. Resour.">
        <title>The genomes of chicory, endive, great burdock and yacon provide insights into Asteraceae paleo-polyploidization history and plant inulin production.</title>
        <authorList>
            <person name="Fan W."/>
            <person name="Wang S."/>
            <person name="Wang H."/>
            <person name="Wang A."/>
            <person name="Jiang F."/>
            <person name="Liu H."/>
            <person name="Zhao H."/>
            <person name="Xu D."/>
            <person name="Zhang Y."/>
        </authorList>
    </citation>
    <scope>NUCLEOTIDE SEQUENCE [LARGE SCALE GENOMIC DNA]</scope>
    <source>
        <strain evidence="2">cv. Niubang</strain>
    </source>
</reference>
<proteinExistence type="predicted"/>
<dbReference type="EMBL" id="CM042060">
    <property type="protein sequence ID" value="KAI3678097.1"/>
    <property type="molecule type" value="Genomic_DNA"/>
</dbReference>
<gene>
    <name evidence="1" type="ORF">L6452_37378</name>
</gene>
<dbReference type="Proteomes" id="UP001055879">
    <property type="component" value="Linkage Group LG14"/>
</dbReference>
<evidence type="ECO:0000313" key="2">
    <source>
        <dbReference type="Proteomes" id="UP001055879"/>
    </source>
</evidence>
<evidence type="ECO:0000313" key="1">
    <source>
        <dbReference type="EMBL" id="KAI3678097.1"/>
    </source>
</evidence>
<protein>
    <submittedName>
        <fullName evidence="1">Uncharacterized protein</fullName>
    </submittedName>
</protein>
<name>A0ACB8Y3I7_ARCLA</name>
<sequence length="103" mass="11970">MEKILRLCRLVVVSRVKIGRPRLLLRWRLIQREVGVQEIDESSSTSSPKLFNVSFSPPQSLHANPTRSYLHLLTGNHLRHRQIHHGRCLKSSHFVRLSFHDSA</sequence>
<reference evidence="2" key="1">
    <citation type="journal article" date="2022" name="Mol. Ecol. Resour.">
        <title>The genomes of chicory, endive, great burdock and yacon provide insights into Asteraceae palaeo-polyploidization history and plant inulin production.</title>
        <authorList>
            <person name="Fan W."/>
            <person name="Wang S."/>
            <person name="Wang H."/>
            <person name="Wang A."/>
            <person name="Jiang F."/>
            <person name="Liu H."/>
            <person name="Zhao H."/>
            <person name="Xu D."/>
            <person name="Zhang Y."/>
        </authorList>
    </citation>
    <scope>NUCLEOTIDE SEQUENCE [LARGE SCALE GENOMIC DNA]</scope>
    <source>
        <strain evidence="2">cv. Niubang</strain>
    </source>
</reference>
<keyword evidence="2" id="KW-1185">Reference proteome</keyword>
<organism evidence="1 2">
    <name type="scientific">Arctium lappa</name>
    <name type="common">Greater burdock</name>
    <name type="synonym">Lappa major</name>
    <dbReference type="NCBI Taxonomy" id="4217"/>
    <lineage>
        <taxon>Eukaryota</taxon>
        <taxon>Viridiplantae</taxon>
        <taxon>Streptophyta</taxon>
        <taxon>Embryophyta</taxon>
        <taxon>Tracheophyta</taxon>
        <taxon>Spermatophyta</taxon>
        <taxon>Magnoliopsida</taxon>
        <taxon>eudicotyledons</taxon>
        <taxon>Gunneridae</taxon>
        <taxon>Pentapetalae</taxon>
        <taxon>asterids</taxon>
        <taxon>campanulids</taxon>
        <taxon>Asterales</taxon>
        <taxon>Asteraceae</taxon>
        <taxon>Carduoideae</taxon>
        <taxon>Cardueae</taxon>
        <taxon>Arctiinae</taxon>
        <taxon>Arctium</taxon>
    </lineage>
</organism>
<accession>A0ACB8Y3I7</accession>